<reference evidence="3" key="2">
    <citation type="submission" date="2021-04" db="EMBL/GenBank/DDBJ databases">
        <authorList>
            <person name="Gilroy R."/>
        </authorList>
    </citation>
    <scope>NUCLEOTIDE SEQUENCE</scope>
    <source>
        <strain evidence="3">2239</strain>
    </source>
</reference>
<evidence type="ECO:0000256" key="1">
    <source>
        <dbReference type="SAM" id="MobiDB-lite"/>
    </source>
</evidence>
<gene>
    <name evidence="3" type="ORF">H9865_02270</name>
</gene>
<feature type="compositionally biased region" description="Polar residues" evidence="1">
    <location>
        <begin position="23"/>
        <end position="33"/>
    </location>
</feature>
<dbReference type="EMBL" id="DXFW01000005">
    <property type="protein sequence ID" value="HIX04928.1"/>
    <property type="molecule type" value="Genomic_DNA"/>
</dbReference>
<protein>
    <recommendedName>
        <fullName evidence="5">Lipoprotein</fullName>
    </recommendedName>
</protein>
<evidence type="ECO:0000256" key="2">
    <source>
        <dbReference type="SAM" id="SignalP"/>
    </source>
</evidence>
<evidence type="ECO:0000313" key="4">
    <source>
        <dbReference type="Proteomes" id="UP000824193"/>
    </source>
</evidence>
<dbReference type="Proteomes" id="UP000824193">
    <property type="component" value="Unassembled WGS sequence"/>
</dbReference>
<name>A0A9D2ACP6_9FIRM</name>
<dbReference type="AlphaFoldDB" id="A0A9D2ACP6"/>
<proteinExistence type="predicted"/>
<feature type="signal peptide" evidence="2">
    <location>
        <begin position="1"/>
        <end position="20"/>
    </location>
</feature>
<accession>A0A9D2ACP6</accession>
<evidence type="ECO:0008006" key="5">
    <source>
        <dbReference type="Google" id="ProtNLM"/>
    </source>
</evidence>
<comment type="caution">
    <text evidence="3">The sequence shown here is derived from an EMBL/GenBank/DDBJ whole genome shotgun (WGS) entry which is preliminary data.</text>
</comment>
<organism evidence="3 4">
    <name type="scientific">Candidatus Allofournierella pullicola</name>
    <dbReference type="NCBI Taxonomy" id="2838596"/>
    <lineage>
        <taxon>Bacteria</taxon>
        <taxon>Bacillati</taxon>
        <taxon>Bacillota</taxon>
        <taxon>Clostridia</taxon>
        <taxon>Eubacteriales</taxon>
        <taxon>Oscillospiraceae</taxon>
        <taxon>Allofournierella</taxon>
    </lineage>
</organism>
<keyword evidence="2" id="KW-0732">Signal</keyword>
<sequence>MKKAVSFFLTFLLAIGCAGCSGTQTSEPAQTPSEPAAPPQSETQSAPQAVTLPQTVLYDEAGIKITATGLSEGSLFGPQIDLVIENGSEAGVTVQSGVCTVNGWVIESTLSQEVLPGKKAETGLTLLQTDLDNAQVETIAQIECELRLIDSANFHTLAESGPIALATDAELPDPYQPEGTELYADEGTRIVALEQADSLMGKSVRLYIENNSGQQRVFTAADVSVDGYMTDGSLYVEIPAGRRAMCDLLLLDSEENSDRLEQMSSLEFTLNSTDPDDFTDRTALGPFTLTF</sequence>
<dbReference type="PROSITE" id="PS51257">
    <property type="entry name" value="PROKAR_LIPOPROTEIN"/>
    <property type="match status" value="1"/>
</dbReference>
<evidence type="ECO:0000313" key="3">
    <source>
        <dbReference type="EMBL" id="HIX04928.1"/>
    </source>
</evidence>
<feature type="chain" id="PRO_5038658169" description="Lipoprotein" evidence="2">
    <location>
        <begin position="21"/>
        <end position="291"/>
    </location>
</feature>
<feature type="region of interest" description="Disordered" evidence="1">
    <location>
        <begin position="23"/>
        <end position="47"/>
    </location>
</feature>
<reference evidence="3" key="1">
    <citation type="journal article" date="2021" name="PeerJ">
        <title>Extensive microbial diversity within the chicken gut microbiome revealed by metagenomics and culture.</title>
        <authorList>
            <person name="Gilroy R."/>
            <person name="Ravi A."/>
            <person name="Getino M."/>
            <person name="Pursley I."/>
            <person name="Horton D.L."/>
            <person name="Alikhan N.F."/>
            <person name="Baker D."/>
            <person name="Gharbi K."/>
            <person name="Hall N."/>
            <person name="Watson M."/>
            <person name="Adriaenssens E.M."/>
            <person name="Foster-Nyarko E."/>
            <person name="Jarju S."/>
            <person name="Secka A."/>
            <person name="Antonio M."/>
            <person name="Oren A."/>
            <person name="Chaudhuri R.R."/>
            <person name="La Ragione R."/>
            <person name="Hildebrand F."/>
            <person name="Pallen M.J."/>
        </authorList>
    </citation>
    <scope>NUCLEOTIDE SEQUENCE</scope>
    <source>
        <strain evidence="3">2239</strain>
    </source>
</reference>